<evidence type="ECO:0000256" key="3">
    <source>
        <dbReference type="ARBA" id="ARBA00023163"/>
    </source>
</evidence>
<evidence type="ECO:0000313" key="8">
    <source>
        <dbReference type="Proteomes" id="UP000813385"/>
    </source>
</evidence>
<feature type="region of interest" description="Disordered" evidence="5">
    <location>
        <begin position="137"/>
        <end position="190"/>
    </location>
</feature>
<comment type="caution">
    <text evidence="7">The sequence shown here is derived from an EMBL/GenBank/DDBJ whole genome shotgun (WGS) entry which is preliminary data.</text>
</comment>
<dbReference type="GO" id="GO:0008270">
    <property type="term" value="F:zinc ion binding"/>
    <property type="evidence" value="ECO:0007669"/>
    <property type="project" value="InterPro"/>
</dbReference>
<evidence type="ECO:0000256" key="4">
    <source>
        <dbReference type="ARBA" id="ARBA00023242"/>
    </source>
</evidence>
<protein>
    <submittedName>
        <fullName evidence="7">Fungal-specific transcription factor domain-containing protein</fullName>
    </submittedName>
</protein>
<sequence length="824" mass="90701">MSPSFATPTDAGMFHNFQVQGSAQPSAAGPLGAADTADGRSVKISQACAECKRRKIRCDGNHPCRQCLSTRVPKRCFYDKHRPRVVPSRKVVENLSQSLEECRSVLGRLFPDQELSSLLPLSREELLELLQRPAAAEGEAALPSPPILNQSPLLGDEDDAADHETDPGAAELEQMPTRDSEWDEERRDHEPIPVESDDVNALSLTMDRRASYLGASSVKAALMVMLKLQPQLRQGLAQRNNPNLNASTLGGTALPNTASDLVTPLRRASLAAAAAAADAKPAARVPWSWRGQTFVDAYFKRVHAFIPMLDEASFRADYSRGHRTDSPWLALLHAVLAIGSVAATKSSDLHHEQHYHQAMAHLTLDSFGSSRVETVQALAIIGGYYLHYVNRPNMANALLGAAVRMASALGLHRESLAQDSSESDMMTAEIRRRTWWSLFCLDTWATTTLGRPSFGRRGPGINIRPPELGMSQAAESAQYAGVLPIIENIKFCRIATQVQDTLAASPLLSTEDRQSMDAQLVSWYEGLPWLLRTTQPCAEPLYIARCVTKWRYQNLRMLLHRPVLLTLASNHRPVPSRPRRRASHAPSSVSSADADTSPGTGAGAPNSEDEDFTASLDACSDMAGQTIHDISREWTRNQMLGWNAAWFLYQAVMIPLLRLAWQPLDTRADTWCEQIEMTLDLLDAMGDWSLTACRSREVVRRVYETVRAAADTAAGMPGGDPTQTFVGAGMMEQIGEDVEFRMSPIRLDTDVDVAGLMDQDWMWDLDGMFWGQPGQQGMQPGMMQPQQQQQQPDGVIMDGMEGQDPGVMYGDGTVLPMHFGAYNG</sequence>
<accession>A0A8K0X793</accession>
<proteinExistence type="predicted"/>
<feature type="region of interest" description="Disordered" evidence="5">
    <location>
        <begin position="571"/>
        <end position="610"/>
    </location>
</feature>
<dbReference type="Gene3D" id="4.10.240.10">
    <property type="entry name" value="Zn(2)-C6 fungal-type DNA-binding domain"/>
    <property type="match status" value="1"/>
</dbReference>
<keyword evidence="4" id="KW-0539">Nucleus</keyword>
<dbReference type="Proteomes" id="UP000813385">
    <property type="component" value="Unassembled WGS sequence"/>
</dbReference>
<dbReference type="PROSITE" id="PS50048">
    <property type="entry name" value="ZN2_CY6_FUNGAL_2"/>
    <property type="match status" value="1"/>
</dbReference>
<dbReference type="GO" id="GO:0000978">
    <property type="term" value="F:RNA polymerase II cis-regulatory region sequence-specific DNA binding"/>
    <property type="evidence" value="ECO:0007669"/>
    <property type="project" value="TreeGrafter"/>
</dbReference>
<reference evidence="7" key="1">
    <citation type="journal article" date="2021" name="Nat. Commun.">
        <title>Genetic determinants of endophytism in the Arabidopsis root mycobiome.</title>
        <authorList>
            <person name="Mesny F."/>
            <person name="Miyauchi S."/>
            <person name="Thiergart T."/>
            <person name="Pickel B."/>
            <person name="Atanasova L."/>
            <person name="Karlsson M."/>
            <person name="Huettel B."/>
            <person name="Barry K.W."/>
            <person name="Haridas S."/>
            <person name="Chen C."/>
            <person name="Bauer D."/>
            <person name="Andreopoulos W."/>
            <person name="Pangilinan J."/>
            <person name="LaButti K."/>
            <person name="Riley R."/>
            <person name="Lipzen A."/>
            <person name="Clum A."/>
            <person name="Drula E."/>
            <person name="Henrissat B."/>
            <person name="Kohler A."/>
            <person name="Grigoriev I.V."/>
            <person name="Martin F.M."/>
            <person name="Hacquard S."/>
        </authorList>
    </citation>
    <scope>NUCLEOTIDE SEQUENCE</scope>
    <source>
        <strain evidence="7">MPI-CAGE-AT-0016</strain>
    </source>
</reference>
<dbReference type="SUPFAM" id="SSF57701">
    <property type="entry name" value="Zn2/Cys6 DNA-binding domain"/>
    <property type="match status" value="1"/>
</dbReference>
<dbReference type="Pfam" id="PF00172">
    <property type="entry name" value="Zn_clus"/>
    <property type="match status" value="1"/>
</dbReference>
<dbReference type="InterPro" id="IPR036864">
    <property type="entry name" value="Zn2-C6_fun-type_DNA-bd_sf"/>
</dbReference>
<keyword evidence="8" id="KW-1185">Reference proteome</keyword>
<dbReference type="InterPro" id="IPR007219">
    <property type="entry name" value="XnlR_reg_dom"/>
</dbReference>
<dbReference type="SMART" id="SM00906">
    <property type="entry name" value="Fungal_trans"/>
    <property type="match status" value="1"/>
</dbReference>
<feature type="compositionally biased region" description="Basic and acidic residues" evidence="5">
    <location>
        <begin position="176"/>
        <end position="190"/>
    </location>
</feature>
<dbReference type="InterPro" id="IPR001138">
    <property type="entry name" value="Zn2Cys6_DnaBD"/>
</dbReference>
<organism evidence="7 8">
    <name type="scientific">Plectosphaerella cucumerina</name>
    <dbReference type="NCBI Taxonomy" id="40658"/>
    <lineage>
        <taxon>Eukaryota</taxon>
        <taxon>Fungi</taxon>
        <taxon>Dikarya</taxon>
        <taxon>Ascomycota</taxon>
        <taxon>Pezizomycotina</taxon>
        <taxon>Sordariomycetes</taxon>
        <taxon>Hypocreomycetidae</taxon>
        <taxon>Glomerellales</taxon>
        <taxon>Plectosphaerellaceae</taxon>
        <taxon>Plectosphaerella</taxon>
    </lineage>
</organism>
<keyword evidence="3" id="KW-0804">Transcription</keyword>
<evidence type="ECO:0000259" key="6">
    <source>
        <dbReference type="PROSITE" id="PS50048"/>
    </source>
</evidence>
<dbReference type="GO" id="GO:0000981">
    <property type="term" value="F:DNA-binding transcription factor activity, RNA polymerase II-specific"/>
    <property type="evidence" value="ECO:0007669"/>
    <property type="project" value="InterPro"/>
</dbReference>
<evidence type="ECO:0000256" key="2">
    <source>
        <dbReference type="ARBA" id="ARBA00023015"/>
    </source>
</evidence>
<evidence type="ECO:0000256" key="1">
    <source>
        <dbReference type="ARBA" id="ARBA00022723"/>
    </source>
</evidence>
<evidence type="ECO:0000313" key="7">
    <source>
        <dbReference type="EMBL" id="KAH7367711.1"/>
    </source>
</evidence>
<feature type="domain" description="Zn(2)-C6 fungal-type" evidence="6">
    <location>
        <begin position="47"/>
        <end position="78"/>
    </location>
</feature>
<dbReference type="CDD" id="cd12148">
    <property type="entry name" value="fungal_TF_MHR"/>
    <property type="match status" value="1"/>
</dbReference>
<dbReference type="EMBL" id="JAGPXD010000002">
    <property type="protein sequence ID" value="KAH7367711.1"/>
    <property type="molecule type" value="Genomic_DNA"/>
</dbReference>
<dbReference type="PROSITE" id="PS00463">
    <property type="entry name" value="ZN2_CY6_FUNGAL_1"/>
    <property type="match status" value="1"/>
</dbReference>
<keyword evidence="2" id="KW-0805">Transcription regulation</keyword>
<dbReference type="SMART" id="SM00066">
    <property type="entry name" value="GAL4"/>
    <property type="match status" value="1"/>
</dbReference>
<name>A0A8K0X793_9PEZI</name>
<evidence type="ECO:0000256" key="5">
    <source>
        <dbReference type="SAM" id="MobiDB-lite"/>
    </source>
</evidence>
<gene>
    <name evidence="7" type="ORF">B0T11DRAFT_57274</name>
</gene>
<keyword evidence="1" id="KW-0479">Metal-binding</keyword>
<dbReference type="PANTHER" id="PTHR47424">
    <property type="entry name" value="REGULATORY PROTEIN GAL4"/>
    <property type="match status" value="1"/>
</dbReference>
<dbReference type="Pfam" id="PF04082">
    <property type="entry name" value="Fungal_trans"/>
    <property type="match status" value="1"/>
</dbReference>
<feature type="compositionally biased region" description="Low complexity" evidence="5">
    <location>
        <begin position="584"/>
        <end position="598"/>
    </location>
</feature>
<dbReference type="AlphaFoldDB" id="A0A8K0X793"/>
<dbReference type="InterPro" id="IPR051127">
    <property type="entry name" value="Fungal_SecMet_Regulators"/>
</dbReference>
<dbReference type="PANTHER" id="PTHR47424:SF5">
    <property type="entry name" value="ZN(II)2CYS6 TRANSCRIPTION FACTOR (EUROFUNG)"/>
    <property type="match status" value="1"/>
</dbReference>
<dbReference type="GO" id="GO:0000435">
    <property type="term" value="P:positive regulation of transcription from RNA polymerase II promoter by galactose"/>
    <property type="evidence" value="ECO:0007669"/>
    <property type="project" value="TreeGrafter"/>
</dbReference>
<dbReference type="GO" id="GO:0006351">
    <property type="term" value="P:DNA-templated transcription"/>
    <property type="evidence" value="ECO:0007669"/>
    <property type="project" value="InterPro"/>
</dbReference>
<dbReference type="CDD" id="cd00067">
    <property type="entry name" value="GAL4"/>
    <property type="match status" value="1"/>
</dbReference>
<dbReference type="OrthoDB" id="3362851at2759"/>
<dbReference type="GO" id="GO:0005634">
    <property type="term" value="C:nucleus"/>
    <property type="evidence" value="ECO:0007669"/>
    <property type="project" value="TreeGrafter"/>
</dbReference>